<dbReference type="RefSeq" id="WP_247993712.1">
    <property type="nucleotide sequence ID" value="NZ_CP096019.1"/>
</dbReference>
<comment type="similarity">
    <text evidence="1">Belongs to the spermidine/spermine synthase family.</text>
</comment>
<organism evidence="7 8">
    <name type="scientific">Halocatena salina</name>
    <dbReference type="NCBI Taxonomy" id="2934340"/>
    <lineage>
        <taxon>Archaea</taxon>
        <taxon>Methanobacteriati</taxon>
        <taxon>Methanobacteriota</taxon>
        <taxon>Stenosarchaea group</taxon>
        <taxon>Halobacteria</taxon>
        <taxon>Halobacteriales</taxon>
        <taxon>Natronomonadaceae</taxon>
        <taxon>Halocatena</taxon>
    </lineage>
</organism>
<feature type="transmembrane region" description="Helical" evidence="5">
    <location>
        <begin position="79"/>
        <end position="100"/>
    </location>
</feature>
<protein>
    <submittedName>
        <fullName evidence="7">Spermidine synthase</fullName>
    </submittedName>
</protein>
<accession>A0A8U0A1U4</accession>
<keyword evidence="5" id="KW-1133">Transmembrane helix</keyword>
<evidence type="ECO:0000256" key="4">
    <source>
        <dbReference type="PROSITE-ProRule" id="PRU00354"/>
    </source>
</evidence>
<dbReference type="PANTHER" id="PTHR43317:SF1">
    <property type="entry name" value="THERMOSPERMINE SYNTHASE ACAULIS5"/>
    <property type="match status" value="1"/>
</dbReference>
<dbReference type="GO" id="GO:0006596">
    <property type="term" value="P:polyamine biosynthetic process"/>
    <property type="evidence" value="ECO:0007669"/>
    <property type="project" value="UniProtKB-UniRule"/>
</dbReference>
<keyword evidence="3 4" id="KW-0620">Polyamine biosynthesis</keyword>
<reference evidence="7" key="1">
    <citation type="submission" date="2022-04" db="EMBL/GenBank/DDBJ databases">
        <title>Halocatena sp. nov., isolated from a salt lake.</title>
        <authorList>
            <person name="Cui H.-L."/>
        </authorList>
    </citation>
    <scope>NUCLEOTIDE SEQUENCE</scope>
    <source>
        <strain evidence="7">AD-1</strain>
    </source>
</reference>
<evidence type="ECO:0000256" key="2">
    <source>
        <dbReference type="ARBA" id="ARBA00022679"/>
    </source>
</evidence>
<feature type="transmembrane region" description="Helical" evidence="5">
    <location>
        <begin position="175"/>
        <end position="195"/>
    </location>
</feature>
<evidence type="ECO:0000313" key="7">
    <source>
        <dbReference type="EMBL" id="UPM43042.1"/>
    </source>
</evidence>
<dbReference type="InterPro" id="IPR029063">
    <property type="entry name" value="SAM-dependent_MTases_sf"/>
</dbReference>
<keyword evidence="8" id="KW-1185">Reference proteome</keyword>
<dbReference type="PROSITE" id="PS51006">
    <property type="entry name" value="PABS_2"/>
    <property type="match status" value="1"/>
</dbReference>
<dbReference type="Proteomes" id="UP000831768">
    <property type="component" value="Chromosome"/>
</dbReference>
<name>A0A8U0A1U4_9EURY</name>
<gene>
    <name evidence="7" type="ORF">MW046_00995</name>
</gene>
<evidence type="ECO:0000259" key="6">
    <source>
        <dbReference type="PROSITE" id="PS51006"/>
    </source>
</evidence>
<proteinExistence type="inferred from homology"/>
<dbReference type="Pfam" id="PF01564">
    <property type="entry name" value="Spermine_synth"/>
    <property type="match status" value="1"/>
</dbReference>
<dbReference type="KEGG" id="haad:MW046_00995"/>
<dbReference type="Gene3D" id="3.40.50.150">
    <property type="entry name" value="Vaccinia Virus protein VP39"/>
    <property type="match status" value="1"/>
</dbReference>
<feature type="transmembrane region" description="Helical" evidence="5">
    <location>
        <begin position="106"/>
        <end position="126"/>
    </location>
</feature>
<dbReference type="SUPFAM" id="SSF53335">
    <property type="entry name" value="S-adenosyl-L-methionine-dependent methyltransferases"/>
    <property type="match status" value="1"/>
</dbReference>
<dbReference type="PANTHER" id="PTHR43317">
    <property type="entry name" value="THERMOSPERMINE SYNTHASE ACAULIS5"/>
    <property type="match status" value="1"/>
</dbReference>
<feature type="active site" description="Proton acceptor" evidence="4">
    <location>
        <position position="442"/>
    </location>
</feature>
<keyword evidence="5" id="KW-0812">Transmembrane</keyword>
<dbReference type="GO" id="GO:0016740">
    <property type="term" value="F:transferase activity"/>
    <property type="evidence" value="ECO:0007669"/>
    <property type="project" value="UniProtKB-UniRule"/>
</dbReference>
<dbReference type="AlphaFoldDB" id="A0A8U0A1U4"/>
<dbReference type="EMBL" id="CP096019">
    <property type="protein sequence ID" value="UPM43042.1"/>
    <property type="molecule type" value="Genomic_DNA"/>
</dbReference>
<feature type="domain" description="PABS" evidence="6">
    <location>
        <begin position="273"/>
        <end position="528"/>
    </location>
</feature>
<keyword evidence="5" id="KW-0472">Membrane</keyword>
<feature type="transmembrane region" description="Helical" evidence="5">
    <location>
        <begin position="245"/>
        <end position="263"/>
    </location>
</feature>
<feature type="transmembrane region" description="Helical" evidence="5">
    <location>
        <begin position="35"/>
        <end position="58"/>
    </location>
</feature>
<evidence type="ECO:0000256" key="5">
    <source>
        <dbReference type="SAM" id="Phobius"/>
    </source>
</evidence>
<evidence type="ECO:0000256" key="1">
    <source>
        <dbReference type="ARBA" id="ARBA00007867"/>
    </source>
</evidence>
<dbReference type="GeneID" id="71926580"/>
<feature type="transmembrane region" description="Helical" evidence="5">
    <location>
        <begin position="201"/>
        <end position="224"/>
    </location>
</feature>
<keyword evidence="2 4" id="KW-0808">Transferase</keyword>
<dbReference type="InterPro" id="IPR030374">
    <property type="entry name" value="PABS"/>
</dbReference>
<evidence type="ECO:0000313" key="8">
    <source>
        <dbReference type="Proteomes" id="UP000831768"/>
    </source>
</evidence>
<sequence length="579" mass="65362">MKRPLHSRRIVLLAVTFVVSFCSFAYEFVYSELLTVMYGGTVTQYVITVGLYFFSLGVGAGLSDDLGADRPANFFRTEVYLAAVAPTGFLLIVALNSVTIPSWVPAAIVWVLARLPVIAVGVLSGFELPLLTRMVQQTDEDASWTGRVAGRVATLGRRGLEPFWHTHSSGDARSGLSIVLALDYIGGLAGAVVYARVLYPQLGLITTIVVLSLVNAVTALVFLARFSDRWGVGGGTALSFANEPRVLLVVCLLLTAGHAGALTHHERLDDQVTELYLEQKMESEYAPGTMETEIIEQKTTKYQHLVRYRRTWAESSPNPYFTGRTEQCLRLGMDVQLCESWADSYHNGLVDVPMSMYEHTPDTEVLVIGGGDWIAIDHLRNYNVSIDHVDLDAQFMEHTKRTPFFRKWHNDSYSYSRLNTTAEDGYTYLQRTNQQYDLILLDIPGASDDDLLKLYSTEFYQLLRTHLKDDGMVGTWIYSPNTHPQHYKAYSNTLREAGFTQQLPYSAWEDTDSDSRTERVEQFSLLAPTAREPIDPTRTAYGRRYTERYETVQWEPIPRYTGVRSNSIFHPNYDIIVDR</sequence>
<evidence type="ECO:0000256" key="3">
    <source>
        <dbReference type="ARBA" id="ARBA00023115"/>
    </source>
</evidence>